<dbReference type="RefSeq" id="WP_373634886.1">
    <property type="nucleotide sequence ID" value="NZ_CP151767.2"/>
</dbReference>
<name>A0AAN0MAU7_9RHOB</name>
<proteinExistence type="predicted"/>
<reference evidence="3" key="1">
    <citation type="submission" date="2024-04" db="EMBL/GenBank/DDBJ databases">
        <title>Phylogenomic analyses of a clade within the roseobacter group suggest taxonomic reassignments of species of the genera Aestuariivita, Citreicella, Loktanella, Nautella, Pelagibaca, Ruegeria, Thalassobius, Thiobacimonas and Tropicibacter, and the proposal o.</title>
        <authorList>
            <person name="Jeon C.O."/>
        </authorList>
    </citation>
    <scope>NUCLEOTIDE SEQUENCE [LARGE SCALE GENOMIC DNA]</scope>
    <source>
        <strain evidence="3">SS1-5</strain>
    </source>
</reference>
<dbReference type="InterPro" id="IPR029058">
    <property type="entry name" value="AB_hydrolase_fold"/>
</dbReference>
<keyword evidence="3" id="KW-1185">Reference proteome</keyword>
<evidence type="ECO:0000256" key="1">
    <source>
        <dbReference type="SAM" id="SignalP"/>
    </source>
</evidence>
<dbReference type="AlphaFoldDB" id="A0AAN0MAU7"/>
<reference evidence="2 3" key="2">
    <citation type="submission" date="2024-08" db="EMBL/GenBank/DDBJ databases">
        <title>Phylogenomic analyses of a clade within the roseobacter group suggest taxonomic reassignments of species of the genera Aestuariivita, Citreicella, Loktanella, Nautella, Pelagibaca, Ruegeria, Thalassobius, Thiobacimonas and Tropicibacter, and the proposal o.</title>
        <authorList>
            <person name="Jeon C.O."/>
        </authorList>
    </citation>
    <scope>NUCLEOTIDE SEQUENCE [LARGE SCALE GENOMIC DNA]</scope>
    <source>
        <strain evidence="2 3">SS1-5</strain>
    </source>
</reference>
<feature type="chain" id="PRO_5045192433" evidence="1">
    <location>
        <begin position="20"/>
        <end position="337"/>
    </location>
</feature>
<dbReference type="InterPro" id="IPR050261">
    <property type="entry name" value="FrsA_esterase"/>
</dbReference>
<dbReference type="Proteomes" id="UP001470809">
    <property type="component" value="Chromosome"/>
</dbReference>
<keyword evidence="1" id="KW-0732">Signal</keyword>
<evidence type="ECO:0000313" key="2">
    <source>
        <dbReference type="EMBL" id="WZU68286.2"/>
    </source>
</evidence>
<sequence length="337" mass="35354">MKNIAVTMALLGAASSVMADPAGLRMMEIDMPHHGSQAGISIWYPTGGGGDVKVVAENPVFYGVDAAIDADVKNGTHPIVMFSHGMGGTTRAQAWLASGLAARGAIVVSVNHPNSTWGDFDMSKGVNHWTRVADLSVALDRLLADPAFETHVDRSRIMAAGFSYGGWTALSMGGITGNHAGIVATCTAHLDEMAACDTLLCEGVNMQGIDANVWNASYADARITHVTAIDPGFVWGLTAPDVAGLVPNLHMIGFGGPLDRMSATNFDDSGLTALLPNAKVTRFDPAFHFTAMPLCKPAAAKILEEEDDDPVCTDPAGTDRAAVHSEIISIIAEELDL</sequence>
<dbReference type="PIRSF" id="PIRSF031982">
    <property type="entry name" value="UCP031982_abhydr"/>
    <property type="match status" value="1"/>
</dbReference>
<dbReference type="KEGG" id="yrh:AABB31_05015"/>
<dbReference type="EMBL" id="CP151767">
    <property type="protein sequence ID" value="WZU68286.2"/>
    <property type="molecule type" value="Genomic_DNA"/>
</dbReference>
<dbReference type="SUPFAM" id="SSF53474">
    <property type="entry name" value="alpha/beta-Hydrolases"/>
    <property type="match status" value="1"/>
</dbReference>
<evidence type="ECO:0000313" key="3">
    <source>
        <dbReference type="Proteomes" id="UP001470809"/>
    </source>
</evidence>
<organism evidence="2 3">
    <name type="scientific">Yoonia rhodophyticola</name>
    <dbReference type="NCBI Taxonomy" id="3137370"/>
    <lineage>
        <taxon>Bacteria</taxon>
        <taxon>Pseudomonadati</taxon>
        <taxon>Pseudomonadota</taxon>
        <taxon>Alphaproteobacteria</taxon>
        <taxon>Rhodobacterales</taxon>
        <taxon>Paracoccaceae</taxon>
        <taxon>Yoonia</taxon>
    </lineage>
</organism>
<dbReference type="PANTHER" id="PTHR22946">
    <property type="entry name" value="DIENELACTONE HYDROLASE DOMAIN-CONTAINING PROTEIN-RELATED"/>
    <property type="match status" value="1"/>
</dbReference>
<accession>A0AAN0MAU7</accession>
<keyword evidence="2" id="KW-0378">Hydrolase</keyword>
<protein>
    <submittedName>
        <fullName evidence="2">Alpha/beta hydrolase family protein</fullName>
    </submittedName>
</protein>
<dbReference type="GO" id="GO:0016787">
    <property type="term" value="F:hydrolase activity"/>
    <property type="evidence" value="ECO:0007669"/>
    <property type="project" value="UniProtKB-KW"/>
</dbReference>
<dbReference type="InterPro" id="IPR016986">
    <property type="entry name" value="UCP031982_abhydr"/>
</dbReference>
<dbReference type="Gene3D" id="3.40.50.1820">
    <property type="entry name" value="alpha/beta hydrolase"/>
    <property type="match status" value="1"/>
</dbReference>
<feature type="signal peptide" evidence="1">
    <location>
        <begin position="1"/>
        <end position="19"/>
    </location>
</feature>
<gene>
    <name evidence="2" type="ORF">AABB31_05015</name>
</gene>